<feature type="domain" description="Alpha/beta hydrolase" evidence="1">
    <location>
        <begin position="106"/>
        <end position="542"/>
    </location>
</feature>
<protein>
    <recommendedName>
        <fullName evidence="1">Alpha/beta hydrolase domain-containing protein</fullName>
    </recommendedName>
</protein>
<dbReference type="AlphaFoldDB" id="A0A5C0B3I2"/>
<proteinExistence type="predicted"/>
<dbReference type="Pfam" id="PF20091">
    <property type="entry name" value="Abhydrolase_10"/>
    <property type="match status" value="1"/>
</dbReference>
<dbReference type="InterPro" id="IPR045394">
    <property type="entry name" value="Abhydrolase_dom"/>
</dbReference>
<organism evidence="2 3">
    <name type="scientific">Pigmentiphaga aceris</name>
    <dbReference type="NCBI Taxonomy" id="1940612"/>
    <lineage>
        <taxon>Bacteria</taxon>
        <taxon>Pseudomonadati</taxon>
        <taxon>Pseudomonadota</taxon>
        <taxon>Betaproteobacteria</taxon>
        <taxon>Burkholderiales</taxon>
        <taxon>Alcaligenaceae</taxon>
        <taxon>Pigmentiphaga</taxon>
    </lineage>
</organism>
<gene>
    <name evidence="2" type="ORF">FXN63_11925</name>
</gene>
<evidence type="ECO:0000313" key="2">
    <source>
        <dbReference type="EMBL" id="QEI09268.1"/>
    </source>
</evidence>
<dbReference type="KEGG" id="pacr:FXN63_11925"/>
<evidence type="ECO:0000259" key="1">
    <source>
        <dbReference type="Pfam" id="PF20091"/>
    </source>
</evidence>
<keyword evidence="3" id="KW-1185">Reference proteome</keyword>
<accession>A0A5C0B3I2</accession>
<dbReference type="EMBL" id="CP043046">
    <property type="protein sequence ID" value="QEI09268.1"/>
    <property type="molecule type" value="Genomic_DNA"/>
</dbReference>
<reference evidence="2 3" key="1">
    <citation type="submission" date="2019-08" db="EMBL/GenBank/DDBJ databases">
        <title>Amphibian skin-associated Pigmentiphaga: genome sequence and occurrence across geography and hosts.</title>
        <authorList>
            <person name="Bletz M.C."/>
            <person name="Bunk B."/>
            <person name="Sproeer C."/>
            <person name="Biwer P."/>
            <person name="Reiter S."/>
            <person name="Rabemananjara F.C.E."/>
            <person name="Schulz S."/>
            <person name="Overmann J."/>
            <person name="Vences M."/>
        </authorList>
    </citation>
    <scope>NUCLEOTIDE SEQUENCE [LARGE SCALE GENOMIC DNA]</scope>
    <source>
        <strain evidence="2 3">Mada1488</strain>
    </source>
</reference>
<name>A0A5C0B3I2_9BURK</name>
<dbReference type="Proteomes" id="UP000325161">
    <property type="component" value="Chromosome"/>
</dbReference>
<sequence>MILRPAKPNGTLIVEAPNRGRKLIGTMLEESSIANSSRLQAPEDAGNGFLLSQGYTLAWIGWQADVPAGAGMRLHVPTLAGVTGPSRDEWIFTKASPTERVKLAYPLATQDGAKLTVRAQRKDARATPADLAFKVIDPNTIEITRPAGMPVDAIYEFTYTARDPQVMAIGFAALRDVTAFLARDTSSANPLADAGKSTVNKTIGMGISQSGRLMRDYLYQGFNQDELGRQVFDGMLVQIPGGRRTFTNSRFSQLSRNPGPHADDLYPVDQFPAAFETSTDPLTGKTEGLLKSCRETNTCPRIMQMDSEYEFWSSHASKVVTDGNGRDLPLPAEARAYMVVGTQHFPSAVSQAVATCSLPSSPVNPAPVGRALLTALNAWVTNGTEPPASRYPTLAQGTLVPAQGLYPAIPGLPYKGIYGEARLIVDGAPLPQVKGEYPLLMPAVDKDGNAVGGVRLPIIEAARATYVGWNPKSNNPDGLCTQMGSAVPFAATRDARQAKQDPRLSIEERYPRAAAYEAAVIASANELVRARLLLPEDAKAAIEEARAGKLDKLTK</sequence>
<dbReference type="OrthoDB" id="222879at2"/>
<evidence type="ECO:0000313" key="3">
    <source>
        <dbReference type="Proteomes" id="UP000325161"/>
    </source>
</evidence>